<reference evidence="2" key="1">
    <citation type="journal article" date="2020" name="Microb. Genom.">
        <title>Genetic diversity of clinical and environmental Mucorales isolates obtained from an investigation of mucormycosis cases among solid organ transplant recipients.</title>
        <authorList>
            <person name="Nguyen M.H."/>
            <person name="Kaul D."/>
            <person name="Muto C."/>
            <person name="Cheng S.J."/>
            <person name="Richter R.A."/>
            <person name="Bruno V.M."/>
            <person name="Liu G."/>
            <person name="Beyhan S."/>
            <person name="Sundermann A.J."/>
            <person name="Mounaud S."/>
            <person name="Pasculle A.W."/>
            <person name="Nierman W.C."/>
            <person name="Driscoll E."/>
            <person name="Cumbie R."/>
            <person name="Clancy C.J."/>
            <person name="Dupont C.L."/>
        </authorList>
    </citation>
    <scope>NUCLEOTIDE SEQUENCE</scope>
    <source>
        <strain evidence="2">GL16</strain>
    </source>
</reference>
<sequence length="419" mass="47117">MSLLPRKRKVKGKKKATIVNNNNDGDVFVFAESTGPVTIAATPSGSLVAGSKRKADDGNDSSNGSTWASEEKKTKAKYMKVYLTSMYQETNFGDSENEAEWILNSVSITKILRKFHEELLKGAEMCKKLGDHRIFLTPGQSELVLKDVVDNSKFDFVENEVVLACRNMQKTVKTLDPEQAENAIDMIKVNHQNKQIKIACAIALSVMNQTDRLYAVGEATLIIESLRPFLLHCVLSQLKGVEGEWMTYNLKPHPNHSSKQMMKADFALYLYLSPSSAINYELFFVEVKRKGNYANGTGESDTVKLGKEMKIALDNLMIKKVKNPEIVGIVVEDHTAIVFKMDLCYNGQYRMVELSKFLFFSHMTDEILLLPDILEKLAQVKRIIGETVKKVYAGIEEDDPEDHSNFIRATCEIPILTVV</sequence>
<dbReference type="OrthoDB" id="2441332at2759"/>
<dbReference type="Proteomes" id="UP000717996">
    <property type="component" value="Unassembled WGS sequence"/>
</dbReference>
<organism evidence="2 3">
    <name type="scientific">Rhizopus oryzae</name>
    <name type="common">Mucormycosis agent</name>
    <name type="synonym">Rhizopus arrhizus var. delemar</name>
    <dbReference type="NCBI Taxonomy" id="64495"/>
    <lineage>
        <taxon>Eukaryota</taxon>
        <taxon>Fungi</taxon>
        <taxon>Fungi incertae sedis</taxon>
        <taxon>Mucoromycota</taxon>
        <taxon>Mucoromycotina</taxon>
        <taxon>Mucoromycetes</taxon>
        <taxon>Mucorales</taxon>
        <taxon>Mucorineae</taxon>
        <taxon>Rhizopodaceae</taxon>
        <taxon>Rhizopus</taxon>
    </lineage>
</organism>
<proteinExistence type="predicted"/>
<dbReference type="AlphaFoldDB" id="A0A9P6YAV5"/>
<evidence type="ECO:0000313" key="3">
    <source>
        <dbReference type="Proteomes" id="UP000717996"/>
    </source>
</evidence>
<accession>A0A9P6YAV5</accession>
<gene>
    <name evidence="2" type="ORF">G6F51_006503</name>
</gene>
<evidence type="ECO:0000256" key="1">
    <source>
        <dbReference type="SAM" id="MobiDB-lite"/>
    </source>
</evidence>
<feature type="region of interest" description="Disordered" evidence="1">
    <location>
        <begin position="48"/>
        <end position="69"/>
    </location>
</feature>
<protein>
    <submittedName>
        <fullName evidence="2">Uncharacterized protein</fullName>
    </submittedName>
</protein>
<comment type="caution">
    <text evidence="2">The sequence shown here is derived from an EMBL/GenBank/DDBJ whole genome shotgun (WGS) entry which is preliminary data.</text>
</comment>
<dbReference type="EMBL" id="JAANIT010000890">
    <property type="protein sequence ID" value="KAG1543717.1"/>
    <property type="molecule type" value="Genomic_DNA"/>
</dbReference>
<name>A0A9P6YAV5_RHIOR</name>
<evidence type="ECO:0000313" key="2">
    <source>
        <dbReference type="EMBL" id="KAG1543717.1"/>
    </source>
</evidence>